<evidence type="ECO:0000259" key="13">
    <source>
        <dbReference type="PROSITE" id="PS51199"/>
    </source>
</evidence>
<dbReference type="InterPro" id="IPR027417">
    <property type="entry name" value="P-loop_NTPase"/>
</dbReference>
<dbReference type="GO" id="GO:0016887">
    <property type="term" value="F:ATP hydrolysis activity"/>
    <property type="evidence" value="ECO:0007669"/>
    <property type="project" value="RHEA"/>
</dbReference>
<dbReference type="PANTHER" id="PTHR30153:SF2">
    <property type="entry name" value="REPLICATIVE DNA HELICASE"/>
    <property type="match status" value="1"/>
</dbReference>
<dbReference type="GO" id="GO:0005524">
    <property type="term" value="F:ATP binding"/>
    <property type="evidence" value="ECO:0007669"/>
    <property type="project" value="UniProtKB-UniRule"/>
</dbReference>
<keyword evidence="9" id="KW-0413">Isomerase</keyword>
<evidence type="ECO:0000256" key="5">
    <source>
        <dbReference type="ARBA" id="ARBA00022801"/>
    </source>
</evidence>
<evidence type="ECO:0000256" key="9">
    <source>
        <dbReference type="ARBA" id="ARBA00023235"/>
    </source>
</evidence>
<dbReference type="GO" id="GO:0003677">
    <property type="term" value="F:DNA binding"/>
    <property type="evidence" value="ECO:0007669"/>
    <property type="project" value="UniProtKB-UniRule"/>
</dbReference>
<dbReference type="SUPFAM" id="SSF48024">
    <property type="entry name" value="N-terminal domain of DnaB helicase"/>
    <property type="match status" value="1"/>
</dbReference>
<accession>A0A1X0VDN7</accession>
<evidence type="ECO:0000256" key="11">
    <source>
        <dbReference type="NCBIfam" id="TIGR00665"/>
    </source>
</evidence>
<protein>
    <recommendedName>
        <fullName evidence="11 12">Replicative DNA helicase</fullName>
        <ecNumber evidence="11 12">5.6.2.3</ecNumber>
    </recommendedName>
</protein>
<dbReference type="InterPro" id="IPR007694">
    <property type="entry name" value="DNA_helicase_DnaB-like_C"/>
</dbReference>
<dbReference type="Pfam" id="PF00772">
    <property type="entry name" value="DnaB"/>
    <property type="match status" value="1"/>
</dbReference>
<dbReference type="InterPro" id="IPR016136">
    <property type="entry name" value="DNA_helicase_N/primase_C"/>
</dbReference>
<dbReference type="PANTHER" id="PTHR30153">
    <property type="entry name" value="REPLICATIVE DNA HELICASE DNAB"/>
    <property type="match status" value="1"/>
</dbReference>
<dbReference type="AlphaFoldDB" id="A0A1X0VDN7"/>
<evidence type="ECO:0000256" key="4">
    <source>
        <dbReference type="ARBA" id="ARBA00022741"/>
    </source>
</evidence>
<reference evidence="14 15" key="1">
    <citation type="journal article" date="2017" name="Front. Microbiol.">
        <title>Genomic Characterization of Dairy Associated Leuconostoc Species and Diversity of Leuconostocs in Undefined Mixed Mesophilic Starter Cultures.</title>
        <authorList>
            <person name="Frantzen C.A."/>
            <person name="Kot W."/>
            <person name="Pedersen T.B."/>
            <person name="Ardo Y.M."/>
            <person name="Broadbent J.R."/>
            <person name="Neve H."/>
            <person name="Hansen L.H."/>
            <person name="Dal Bello F."/>
            <person name="Ostlie H.M."/>
            <person name="Kleppen H.P."/>
            <person name="Vogensen F.K."/>
            <person name="Holo H."/>
        </authorList>
    </citation>
    <scope>NUCLEOTIDE SEQUENCE [LARGE SCALE GENOMIC DNA]</scope>
    <source>
        <strain evidence="14 15">LMGCF08</strain>
    </source>
</reference>
<dbReference type="Gene3D" id="3.40.50.300">
    <property type="entry name" value="P-loop containing nucleotide triphosphate hydrolases"/>
    <property type="match status" value="1"/>
</dbReference>
<dbReference type="FunFam" id="1.10.860.10:FF:000001">
    <property type="entry name" value="Replicative DNA helicase"/>
    <property type="match status" value="1"/>
</dbReference>
<evidence type="ECO:0000313" key="15">
    <source>
        <dbReference type="Proteomes" id="UP000192288"/>
    </source>
</evidence>
<dbReference type="InterPro" id="IPR007693">
    <property type="entry name" value="DNA_helicase_DnaB-like_N"/>
</dbReference>
<feature type="domain" description="SF4 helicase" evidence="13">
    <location>
        <begin position="184"/>
        <end position="472"/>
    </location>
</feature>
<gene>
    <name evidence="14" type="ORF">BMR96_05465</name>
</gene>
<evidence type="ECO:0000256" key="6">
    <source>
        <dbReference type="ARBA" id="ARBA00022806"/>
    </source>
</evidence>
<evidence type="ECO:0000256" key="10">
    <source>
        <dbReference type="ARBA" id="ARBA00048954"/>
    </source>
</evidence>
<dbReference type="InterPro" id="IPR036185">
    <property type="entry name" value="DNA_heli_DnaB-like_N_sf"/>
</dbReference>
<dbReference type="GO" id="GO:0043139">
    <property type="term" value="F:5'-3' DNA helicase activity"/>
    <property type="evidence" value="ECO:0007669"/>
    <property type="project" value="UniProtKB-EC"/>
</dbReference>
<keyword evidence="6 12" id="KW-0347">Helicase</keyword>
<evidence type="ECO:0000313" key="14">
    <source>
        <dbReference type="EMBL" id="ORI97764.1"/>
    </source>
</evidence>
<dbReference type="CDD" id="cd00984">
    <property type="entry name" value="DnaB_C"/>
    <property type="match status" value="1"/>
</dbReference>
<comment type="similarity">
    <text evidence="1 12">Belongs to the helicase family. DnaB subfamily.</text>
</comment>
<evidence type="ECO:0000256" key="3">
    <source>
        <dbReference type="ARBA" id="ARBA00022705"/>
    </source>
</evidence>
<dbReference type="STRING" id="33968.BMS77_01060"/>
<comment type="catalytic activity">
    <reaction evidence="10 12">
        <text>ATP + H2O = ADP + phosphate + H(+)</text>
        <dbReference type="Rhea" id="RHEA:13065"/>
        <dbReference type="ChEBI" id="CHEBI:15377"/>
        <dbReference type="ChEBI" id="CHEBI:15378"/>
        <dbReference type="ChEBI" id="CHEBI:30616"/>
        <dbReference type="ChEBI" id="CHEBI:43474"/>
        <dbReference type="ChEBI" id="CHEBI:456216"/>
        <dbReference type="EC" id="5.6.2.3"/>
    </reaction>
</comment>
<dbReference type="Proteomes" id="UP000192288">
    <property type="component" value="Unassembled WGS sequence"/>
</dbReference>
<proteinExistence type="inferred from homology"/>
<dbReference type="Gene3D" id="1.10.860.10">
    <property type="entry name" value="DNAb Helicase, Chain A"/>
    <property type="match status" value="1"/>
</dbReference>
<dbReference type="InterPro" id="IPR007692">
    <property type="entry name" value="DNA_helicase_DnaB"/>
</dbReference>
<dbReference type="Pfam" id="PF03796">
    <property type="entry name" value="DnaB_C"/>
    <property type="match status" value="1"/>
</dbReference>
<keyword evidence="4 12" id="KW-0547">Nucleotide-binding</keyword>
<evidence type="ECO:0000256" key="1">
    <source>
        <dbReference type="ARBA" id="ARBA00008428"/>
    </source>
</evidence>
<dbReference type="GO" id="GO:0005829">
    <property type="term" value="C:cytosol"/>
    <property type="evidence" value="ECO:0007669"/>
    <property type="project" value="TreeGrafter"/>
</dbReference>
<dbReference type="GO" id="GO:1990077">
    <property type="term" value="C:primosome complex"/>
    <property type="evidence" value="ECO:0007669"/>
    <property type="project" value="UniProtKB-UniRule"/>
</dbReference>
<dbReference type="EC" id="5.6.2.3" evidence="11 12"/>
<keyword evidence="3 12" id="KW-0235">DNA replication</keyword>
<dbReference type="GO" id="GO:0006269">
    <property type="term" value="P:DNA replication, synthesis of primer"/>
    <property type="evidence" value="ECO:0007669"/>
    <property type="project" value="UniProtKB-UniRule"/>
</dbReference>
<name>A0A1X0VDN7_LEUPS</name>
<dbReference type="RefSeq" id="WP_080518912.1">
    <property type="nucleotide sequence ID" value="NZ_MPLS01000015.1"/>
</dbReference>
<keyword evidence="5 12" id="KW-0378">Hydrolase</keyword>
<keyword evidence="7 12" id="KW-0067">ATP-binding</keyword>
<sequence length="487" mass="54303">MDNPVSNEYRQVPQDIDAERAVLGAIFFDVKSENAMIEASAILAPEDFYRQANQTIFKAMQSLVEDNRPIDMLTLQDKLNSMQQLDNVGGMSYLAEISESTASSANLKHYANIVREKAILRKMIDTLTRSMSLAYDASEPSEDLLDQLSRSIDTIAENRGSEDFRKIKDVIREYQANLDEAVKNDSDVVGLSTGFPEMDKITHGFRNDQMIVFGARPAVGKTAFVLNIARNVAKNEQVPVVIFEMEMSATDIVGRLLAGEGSIDSNHLTTGQMTQEDWQALTLAMQSLAQMQIYMDDTAGIKINQISAKLHQLERDLLNEMSPEDRVQNPHPIGLVVIDYLGLIESNNTESRQQAVSEVSRSIKKLAKELSTPIIALAQLSRGVEQRTDKRPILSDLRDSGSIEQDADIVAFLYRDDYSRDDGEDGEGDPREEQEAVPIEVIFEKNRAGARGTATLMFNKPTFKFNAMAPLYRDDMNAGVPDMSSGW</sequence>
<dbReference type="EMBL" id="MPLS01000015">
    <property type="protein sequence ID" value="ORI97764.1"/>
    <property type="molecule type" value="Genomic_DNA"/>
</dbReference>
<evidence type="ECO:0000256" key="12">
    <source>
        <dbReference type="RuleBase" id="RU362085"/>
    </source>
</evidence>
<dbReference type="SUPFAM" id="SSF52540">
    <property type="entry name" value="P-loop containing nucleoside triphosphate hydrolases"/>
    <property type="match status" value="1"/>
</dbReference>
<dbReference type="PROSITE" id="PS51199">
    <property type="entry name" value="SF4_HELICASE"/>
    <property type="match status" value="1"/>
</dbReference>
<evidence type="ECO:0000256" key="7">
    <source>
        <dbReference type="ARBA" id="ARBA00022840"/>
    </source>
</evidence>
<keyword evidence="2 12" id="KW-0639">Primosome</keyword>
<keyword evidence="8 12" id="KW-0238">DNA-binding</keyword>
<dbReference type="NCBIfam" id="TIGR00665">
    <property type="entry name" value="DnaB"/>
    <property type="match status" value="1"/>
</dbReference>
<comment type="caution">
    <text evidence="14">The sequence shown here is derived from an EMBL/GenBank/DDBJ whole genome shotgun (WGS) entry which is preliminary data.</text>
</comment>
<evidence type="ECO:0000256" key="2">
    <source>
        <dbReference type="ARBA" id="ARBA00022515"/>
    </source>
</evidence>
<organism evidence="14 15">
    <name type="scientific">Leuconostoc pseudomesenteroides</name>
    <dbReference type="NCBI Taxonomy" id="33968"/>
    <lineage>
        <taxon>Bacteria</taxon>
        <taxon>Bacillati</taxon>
        <taxon>Bacillota</taxon>
        <taxon>Bacilli</taxon>
        <taxon>Lactobacillales</taxon>
        <taxon>Lactobacillaceae</taxon>
        <taxon>Leuconostoc</taxon>
    </lineage>
</organism>
<comment type="function">
    <text evidence="12">The main replicative DNA helicase, it participates in initiation and elongation during chromosome replication. Travels ahead of the DNA replisome, separating dsDNA into templates for DNA synthesis. A processive ATP-dependent 5'-3' DNA helicase it has DNA-dependent ATPase activity.</text>
</comment>
<dbReference type="eggNOG" id="COG0305">
    <property type="taxonomic scope" value="Bacteria"/>
</dbReference>
<evidence type="ECO:0000256" key="8">
    <source>
        <dbReference type="ARBA" id="ARBA00023125"/>
    </source>
</evidence>